<reference evidence="2" key="1">
    <citation type="journal article" date="2020" name="mSystems">
        <title>Genome- and Community-Level Interaction Insights into Carbon Utilization and Element Cycling Functions of Hydrothermarchaeota in Hydrothermal Sediment.</title>
        <authorList>
            <person name="Zhou Z."/>
            <person name="Liu Y."/>
            <person name="Xu W."/>
            <person name="Pan J."/>
            <person name="Luo Z.H."/>
            <person name="Li M."/>
        </authorList>
    </citation>
    <scope>NUCLEOTIDE SEQUENCE [LARGE SCALE GENOMIC DNA]</scope>
    <source>
        <strain evidence="1">SpSt-629</strain>
        <strain evidence="2">SpSt-688</strain>
    </source>
</reference>
<evidence type="ECO:0000313" key="2">
    <source>
        <dbReference type="EMBL" id="HGT98738.1"/>
    </source>
</evidence>
<gene>
    <name evidence="1" type="ORF">ENT99_00685</name>
    <name evidence="2" type="ORF">ENU64_04840</name>
</gene>
<proteinExistence type="predicted"/>
<evidence type="ECO:0000313" key="1">
    <source>
        <dbReference type="EMBL" id="HFQ78205.1"/>
    </source>
</evidence>
<sequence>MNEESIKLIVIGARPEDIVRCIIIASKARKYVRHYANVHIFLASNSKGFSGIAVEDEVFVECIDEEESLEQIIDGISRAVSKRKFMGIPLAAGITDEEIESR</sequence>
<accession>A0A7J3MYW7</accession>
<dbReference type="EMBL" id="DTAU01000015">
    <property type="protein sequence ID" value="HFQ78205.1"/>
    <property type="molecule type" value="Genomic_DNA"/>
</dbReference>
<name>A0A7J3MYW7_9CREN</name>
<protein>
    <submittedName>
        <fullName evidence="2">Uncharacterized protein</fullName>
    </submittedName>
</protein>
<comment type="caution">
    <text evidence="2">The sequence shown here is derived from an EMBL/GenBank/DDBJ whole genome shotgun (WGS) entry which is preliminary data.</text>
</comment>
<dbReference type="EMBL" id="DTDH01000147">
    <property type="protein sequence ID" value="HGT98738.1"/>
    <property type="molecule type" value="Genomic_DNA"/>
</dbReference>
<organism evidence="2">
    <name type="scientific">Ignisphaera aggregans</name>
    <dbReference type="NCBI Taxonomy" id="334771"/>
    <lineage>
        <taxon>Archaea</taxon>
        <taxon>Thermoproteota</taxon>
        <taxon>Thermoprotei</taxon>
        <taxon>Desulfurococcales</taxon>
        <taxon>Desulfurococcaceae</taxon>
        <taxon>Ignisphaera</taxon>
    </lineage>
</organism>
<dbReference type="AlphaFoldDB" id="A0A7J3MYW7"/>